<protein>
    <recommendedName>
        <fullName evidence="3">Phage protein D</fullName>
    </recommendedName>
</protein>
<reference evidence="1 2" key="1">
    <citation type="submission" date="2021-03" db="EMBL/GenBank/DDBJ databases">
        <title>Flavobacterium Flabelliformis Sp. Nov. And Flavobacterium Geliluteum Sp. Nov., Two Novel Multidrug Resistant Psychrophilic Species Isolated From Antarctica.</title>
        <authorList>
            <person name="Kralova S."/>
            <person name="Busse H.J."/>
            <person name="Bezdicek M."/>
            <person name="Nykrynova M."/>
            <person name="Kroupova E."/>
            <person name="Krsek D."/>
            <person name="Sedlacek I."/>
        </authorList>
    </citation>
    <scope>NUCLEOTIDE SEQUENCE [LARGE SCALE GENOMIC DNA]</scope>
    <source>
        <strain evidence="1 2">P7388</strain>
    </source>
</reference>
<accession>A0A940XA29</accession>
<evidence type="ECO:0000313" key="2">
    <source>
        <dbReference type="Proteomes" id="UP000675047"/>
    </source>
</evidence>
<keyword evidence="2" id="KW-1185">Reference proteome</keyword>
<gene>
    <name evidence="1" type="ORF">J3495_16210</name>
</gene>
<comment type="caution">
    <text evidence="1">The sequence shown here is derived from an EMBL/GenBank/DDBJ whole genome shotgun (WGS) entry which is preliminary data.</text>
</comment>
<dbReference type="AlphaFoldDB" id="A0A940XA29"/>
<evidence type="ECO:0000313" key="1">
    <source>
        <dbReference type="EMBL" id="MBP4139620.1"/>
    </source>
</evidence>
<dbReference type="SUPFAM" id="SSF69279">
    <property type="entry name" value="Phage tail proteins"/>
    <property type="match status" value="1"/>
</dbReference>
<sequence>MYNINWNIRFKTDGKAYSLQTVASIDIECSVDNLSDTAVITLPEAFMNQVFNIGKEVKRGSEVTIKAGYDDDLKTEFVGFVQDVVNNDSSLKIMCEDALFQFRKSVKDVELKPTSVSKIAQLLIDQIDPSYKLVCDYTISYEKFVIHQATAYDVLKKLAEETKANIYFNTEKKELHIHPPYIEKGGEAIYSMQQNIENSSLEFKKAIDRKVEVTVEKTNLAGKIESFTTGTTGGDKITLKVGSVGSADLKKIADAELIRRSADMYEGSIDTWAIPFVQPTYSVKIKDEDYPEKDGKYYAVGVTTSISESGFKRTVKLGVKLSVNG</sequence>
<dbReference type="RefSeq" id="WP_210667584.1">
    <property type="nucleotide sequence ID" value="NZ_JAGFBV010000031.1"/>
</dbReference>
<evidence type="ECO:0008006" key="3">
    <source>
        <dbReference type="Google" id="ProtNLM"/>
    </source>
</evidence>
<proteinExistence type="predicted"/>
<dbReference type="EMBL" id="JAGFBV010000031">
    <property type="protein sequence ID" value="MBP4139620.1"/>
    <property type="molecule type" value="Genomic_DNA"/>
</dbReference>
<name>A0A940XA29_9FLAO</name>
<dbReference type="Proteomes" id="UP000675047">
    <property type="component" value="Unassembled WGS sequence"/>
</dbReference>
<organism evidence="1 2">
    <name type="scientific">Flavobacterium geliluteum</name>
    <dbReference type="NCBI Taxonomy" id="2816120"/>
    <lineage>
        <taxon>Bacteria</taxon>
        <taxon>Pseudomonadati</taxon>
        <taxon>Bacteroidota</taxon>
        <taxon>Flavobacteriia</taxon>
        <taxon>Flavobacteriales</taxon>
        <taxon>Flavobacteriaceae</taxon>
        <taxon>Flavobacterium</taxon>
    </lineage>
</organism>